<organism evidence="1 2">
    <name type="scientific">Pseudoalteromonas ruthenica</name>
    <dbReference type="NCBI Taxonomy" id="151081"/>
    <lineage>
        <taxon>Bacteria</taxon>
        <taxon>Pseudomonadati</taxon>
        <taxon>Pseudomonadota</taxon>
        <taxon>Gammaproteobacteria</taxon>
        <taxon>Alteromonadales</taxon>
        <taxon>Pseudoalteromonadaceae</taxon>
        <taxon>Pseudoalteromonas</taxon>
    </lineage>
</organism>
<gene>
    <name evidence="1" type="ORF">CWC05_21710</name>
</gene>
<dbReference type="EMBL" id="PNCG01000609">
    <property type="protein sequence ID" value="TMP76091.1"/>
    <property type="molecule type" value="Genomic_DNA"/>
</dbReference>
<comment type="caution">
    <text evidence="1">The sequence shown here is derived from an EMBL/GenBank/DDBJ whole genome shotgun (WGS) entry which is preliminary data.</text>
</comment>
<evidence type="ECO:0008006" key="3">
    <source>
        <dbReference type="Google" id="ProtNLM"/>
    </source>
</evidence>
<name>A0A5S3YM96_9GAMM</name>
<accession>A0A5S3YM96</accession>
<dbReference type="AlphaFoldDB" id="A0A5S3YM96"/>
<dbReference type="PROSITE" id="PS51257">
    <property type="entry name" value="PROKAR_LIPOPROTEIN"/>
    <property type="match status" value="1"/>
</dbReference>
<dbReference type="RefSeq" id="WP_138549341.1">
    <property type="nucleotide sequence ID" value="NZ_PNCG01000609.1"/>
</dbReference>
<feature type="non-terminal residue" evidence="1">
    <location>
        <position position="163"/>
    </location>
</feature>
<evidence type="ECO:0000313" key="2">
    <source>
        <dbReference type="Proteomes" id="UP000305874"/>
    </source>
</evidence>
<evidence type="ECO:0000313" key="1">
    <source>
        <dbReference type="EMBL" id="TMP76091.1"/>
    </source>
</evidence>
<protein>
    <recommendedName>
        <fullName evidence="3">Lipoprotein</fullName>
    </recommendedName>
</protein>
<sequence>MKVLFLLAVLIISGCTTALWAPEYKQEMIDGFYVKSDTGELFVTASDSAYLFEINKNFGEALTLSRKIEFYPSFNDFELKKDNTIVGNVSLTLLSDEPSLEIETHLLSLGFKKDKLLKRLKLKEKVEGKRFTVEGDLPLEKLEKSQRISIAQPSTFSQTAGKI</sequence>
<proteinExistence type="predicted"/>
<dbReference type="Proteomes" id="UP000305874">
    <property type="component" value="Unassembled WGS sequence"/>
</dbReference>
<reference evidence="1 2" key="1">
    <citation type="submission" date="2017-12" db="EMBL/GenBank/DDBJ databases">
        <authorList>
            <person name="Paulsen S."/>
            <person name="Gram L.K."/>
        </authorList>
    </citation>
    <scope>NUCLEOTIDE SEQUENCE [LARGE SCALE GENOMIC DNA]</scope>
    <source>
        <strain evidence="1 2">S2897</strain>
    </source>
</reference>
<reference evidence="2" key="2">
    <citation type="submission" date="2019-06" db="EMBL/GenBank/DDBJ databases">
        <title>Co-occurence of chitin degradation, pigmentation and bioactivity in marine Pseudoalteromonas.</title>
        <authorList>
            <person name="Sonnenschein E.C."/>
            <person name="Bech P.K."/>
        </authorList>
    </citation>
    <scope>NUCLEOTIDE SEQUENCE [LARGE SCALE GENOMIC DNA]</scope>
    <source>
        <strain evidence="2">S2897</strain>
    </source>
</reference>